<comment type="caution">
    <text evidence="5">The sequence shown here is derived from an EMBL/GenBank/DDBJ whole genome shotgun (WGS) entry which is preliminary data.</text>
</comment>
<keyword evidence="3" id="KW-0804">Transcription</keyword>
<reference evidence="5 6" key="1">
    <citation type="submission" date="2019-09" db="EMBL/GenBank/DDBJ databases">
        <authorList>
            <person name="Wang X."/>
        </authorList>
    </citation>
    <scope>NUCLEOTIDE SEQUENCE [LARGE SCALE GENOMIC DNA]</scope>
    <source>
        <strain evidence="5 6">CICC 11023</strain>
    </source>
</reference>
<dbReference type="SUPFAM" id="SSF53822">
    <property type="entry name" value="Periplasmic binding protein-like I"/>
    <property type="match status" value="1"/>
</dbReference>
<name>A0A5N0DUJ0_9NOCA</name>
<dbReference type="CDD" id="cd01392">
    <property type="entry name" value="HTH_LacI"/>
    <property type="match status" value="1"/>
</dbReference>
<dbReference type="PANTHER" id="PTHR30146:SF109">
    <property type="entry name" value="HTH-TYPE TRANSCRIPTIONAL REGULATOR GALS"/>
    <property type="match status" value="1"/>
</dbReference>
<organism evidence="5 6">
    <name type="scientific">Nocardia colli</name>
    <dbReference type="NCBI Taxonomy" id="2545717"/>
    <lineage>
        <taxon>Bacteria</taxon>
        <taxon>Bacillati</taxon>
        <taxon>Actinomycetota</taxon>
        <taxon>Actinomycetes</taxon>
        <taxon>Mycobacteriales</taxon>
        <taxon>Nocardiaceae</taxon>
        <taxon>Nocardia</taxon>
    </lineage>
</organism>
<gene>
    <name evidence="5" type="ORF">F3087_43740</name>
</gene>
<dbReference type="SMART" id="SM00354">
    <property type="entry name" value="HTH_LACI"/>
    <property type="match status" value="1"/>
</dbReference>
<dbReference type="OrthoDB" id="59108at2"/>
<dbReference type="AlphaFoldDB" id="A0A5N0DUJ0"/>
<evidence type="ECO:0000259" key="4">
    <source>
        <dbReference type="PROSITE" id="PS50932"/>
    </source>
</evidence>
<dbReference type="Gene3D" id="1.10.260.40">
    <property type="entry name" value="lambda repressor-like DNA-binding domains"/>
    <property type="match status" value="1"/>
</dbReference>
<dbReference type="Pfam" id="PF13377">
    <property type="entry name" value="Peripla_BP_3"/>
    <property type="match status" value="1"/>
</dbReference>
<dbReference type="Proteomes" id="UP000323876">
    <property type="component" value="Unassembled WGS sequence"/>
</dbReference>
<evidence type="ECO:0000256" key="1">
    <source>
        <dbReference type="ARBA" id="ARBA00023015"/>
    </source>
</evidence>
<dbReference type="InterPro" id="IPR028082">
    <property type="entry name" value="Peripla_BP_I"/>
</dbReference>
<keyword evidence="1" id="KW-0805">Transcription regulation</keyword>
<dbReference type="GO" id="GO:0003700">
    <property type="term" value="F:DNA-binding transcription factor activity"/>
    <property type="evidence" value="ECO:0007669"/>
    <property type="project" value="TreeGrafter"/>
</dbReference>
<accession>A0A5N0DUJ0</accession>
<evidence type="ECO:0000256" key="2">
    <source>
        <dbReference type="ARBA" id="ARBA00023125"/>
    </source>
</evidence>
<protein>
    <submittedName>
        <fullName evidence="5">LacI family transcriptional regulator</fullName>
    </submittedName>
</protein>
<dbReference type="InterPro" id="IPR010982">
    <property type="entry name" value="Lambda_DNA-bd_dom_sf"/>
</dbReference>
<dbReference type="Pfam" id="PF00356">
    <property type="entry name" value="LacI"/>
    <property type="match status" value="1"/>
</dbReference>
<evidence type="ECO:0000313" key="6">
    <source>
        <dbReference type="Proteomes" id="UP000323876"/>
    </source>
</evidence>
<proteinExistence type="predicted"/>
<keyword evidence="2" id="KW-0238">DNA-binding</keyword>
<dbReference type="GO" id="GO:0000976">
    <property type="term" value="F:transcription cis-regulatory region binding"/>
    <property type="evidence" value="ECO:0007669"/>
    <property type="project" value="TreeGrafter"/>
</dbReference>
<feature type="domain" description="HTH lacI-type" evidence="4">
    <location>
        <begin position="1"/>
        <end position="53"/>
    </location>
</feature>
<dbReference type="SUPFAM" id="SSF47413">
    <property type="entry name" value="lambda repressor-like DNA-binding domains"/>
    <property type="match status" value="1"/>
</dbReference>
<evidence type="ECO:0000313" key="5">
    <source>
        <dbReference type="EMBL" id="KAA8879709.1"/>
    </source>
</evidence>
<dbReference type="PANTHER" id="PTHR30146">
    <property type="entry name" value="LACI-RELATED TRANSCRIPTIONAL REPRESSOR"/>
    <property type="match status" value="1"/>
</dbReference>
<dbReference type="Gene3D" id="3.40.50.2300">
    <property type="match status" value="2"/>
</dbReference>
<dbReference type="InterPro" id="IPR046335">
    <property type="entry name" value="LacI/GalR-like_sensor"/>
</dbReference>
<dbReference type="CDD" id="cd06267">
    <property type="entry name" value="PBP1_LacI_sugar_binding-like"/>
    <property type="match status" value="1"/>
</dbReference>
<dbReference type="InterPro" id="IPR000843">
    <property type="entry name" value="HTH_LacI"/>
</dbReference>
<evidence type="ECO:0000256" key="3">
    <source>
        <dbReference type="ARBA" id="ARBA00023163"/>
    </source>
</evidence>
<keyword evidence="6" id="KW-1185">Reference proteome</keyword>
<dbReference type="EMBL" id="VXLC01000045">
    <property type="protein sequence ID" value="KAA8879709.1"/>
    <property type="molecule type" value="Genomic_DNA"/>
</dbReference>
<sequence length="327" mass="35039">MADVARRSGASLMTVSRVVNGEPGVREETAQRVRSAIDELGFRRNDGARILRQGNATASIGLVMEDLTGPLYSTIMAAVEQVARQRDYLLLAGSAQGDSARAAKLTSAFLARRVDGLIVAASLAGEVALEAELAPETKCVFVDRPSSSAKFDSVVSDNEGGVRLAVAHLVAAGHRRIGYLGDDEHFWTAGRRRDGFLAAIREHSLDATDLVGMGLHTPSSQAEIWQRWAGGPEPVTAVVTGNNRATLALIRHLRSAPELSVAYVGFDDFDLADLLRPAVTTVAQDAELMGARAAEMLFDRIGGRTGSPRQVVVPTHLIVRESGHLRR</sequence>
<dbReference type="PROSITE" id="PS50932">
    <property type="entry name" value="HTH_LACI_2"/>
    <property type="match status" value="1"/>
</dbReference>